<reference evidence="1" key="1">
    <citation type="submission" date="2020-09" db="EMBL/GenBank/DDBJ databases">
        <authorList>
            <person name="Kim M.K."/>
        </authorList>
    </citation>
    <scope>NUCLEOTIDE SEQUENCE</scope>
    <source>
        <strain evidence="1">BT702</strain>
    </source>
</reference>
<evidence type="ECO:0000313" key="1">
    <source>
        <dbReference type="EMBL" id="MBD2705602.1"/>
    </source>
</evidence>
<protein>
    <submittedName>
        <fullName evidence="1">Uncharacterized protein</fullName>
    </submittedName>
</protein>
<evidence type="ECO:0000313" key="2">
    <source>
        <dbReference type="Proteomes" id="UP000598820"/>
    </source>
</evidence>
<dbReference type="EMBL" id="JACWZY010000062">
    <property type="protein sequence ID" value="MBD2705602.1"/>
    <property type="molecule type" value="Genomic_DNA"/>
</dbReference>
<organism evidence="1 2">
    <name type="scientific">Spirosoma profusum</name>
    <dbReference type="NCBI Taxonomy" id="2771354"/>
    <lineage>
        <taxon>Bacteria</taxon>
        <taxon>Pseudomonadati</taxon>
        <taxon>Bacteroidota</taxon>
        <taxon>Cytophagia</taxon>
        <taxon>Cytophagales</taxon>
        <taxon>Cytophagaceae</taxon>
        <taxon>Spirosoma</taxon>
    </lineage>
</organism>
<comment type="caution">
    <text evidence="1">The sequence shown here is derived from an EMBL/GenBank/DDBJ whole genome shotgun (WGS) entry which is preliminary data.</text>
</comment>
<accession>A0A927AWB0</accession>
<name>A0A927AWB0_9BACT</name>
<dbReference type="RefSeq" id="WP_190893202.1">
    <property type="nucleotide sequence ID" value="NZ_JACWZY010000062.1"/>
</dbReference>
<keyword evidence="2" id="KW-1185">Reference proteome</keyword>
<proteinExistence type="predicted"/>
<gene>
    <name evidence="1" type="ORF">IC229_33650</name>
</gene>
<dbReference type="Proteomes" id="UP000598820">
    <property type="component" value="Unassembled WGS sequence"/>
</dbReference>
<sequence>MAIEQLLDIPRGSYVTLHCQTTDKPIYFCRDDDSGRKRFTPSAKYAHLSAIPYQVSGMYKGIEQEGDFVYMLVEYQGEGPVLRHSKYGIKIAGWEPRLKIAHVPIKAVRWPEIHKN</sequence>
<dbReference type="AlphaFoldDB" id="A0A927AWB0"/>